<proteinExistence type="predicted"/>
<keyword evidence="1" id="KW-1133">Transmembrane helix</keyword>
<accession>A0ABY1INC9</accession>
<evidence type="ECO:0000313" key="3">
    <source>
        <dbReference type="Proteomes" id="UP000184290"/>
    </source>
</evidence>
<keyword evidence="1 2" id="KW-0812">Transmembrane</keyword>
<dbReference type="EMBL" id="FQZC01000003">
    <property type="protein sequence ID" value="SHJ56740.1"/>
    <property type="molecule type" value="Genomic_DNA"/>
</dbReference>
<sequence>MRSDVDPITDFDLAAYVDDQLPVDRRIDVEAYLAGRPEEAAKMMDELRTRDELRIAISSVPLRSDPRMDKEAAWLGRSMARRGILRRLSRVAALALMLGIGWIAHAEFNALGIRESVASAPPPPFVADAIRSHGTSAIRAAMVSQVETADYDPVEILSATAIRVPDLPEDWTVLDVQVFPSTFGPSLEMALGSPELGNVSLFATRPGTVDRLPVGAFVEGNATAAYWQVGEVAYALVSRGVTRDALEYEGERIAAGLR</sequence>
<evidence type="ECO:0000256" key="1">
    <source>
        <dbReference type="SAM" id="Phobius"/>
    </source>
</evidence>
<keyword evidence="3" id="KW-1185">Reference proteome</keyword>
<gene>
    <name evidence="2" type="ORF">SAMN02745911_2890</name>
</gene>
<keyword evidence="1" id="KW-0472">Membrane</keyword>
<reference evidence="2 3" key="1">
    <citation type="submission" date="2016-11" db="EMBL/GenBank/DDBJ databases">
        <authorList>
            <person name="Varghese N."/>
            <person name="Submissions S."/>
        </authorList>
    </citation>
    <scope>NUCLEOTIDE SEQUENCE [LARGE SCALE GENOMIC DNA]</scope>
    <source>
        <strain evidence="2 3">DSM 21988</strain>
    </source>
</reference>
<organism evidence="2 3">
    <name type="scientific">Aureimonas altamirensis DSM 21988</name>
    <dbReference type="NCBI Taxonomy" id="1121026"/>
    <lineage>
        <taxon>Bacteria</taxon>
        <taxon>Pseudomonadati</taxon>
        <taxon>Pseudomonadota</taxon>
        <taxon>Alphaproteobacteria</taxon>
        <taxon>Hyphomicrobiales</taxon>
        <taxon>Aurantimonadaceae</taxon>
        <taxon>Aureimonas</taxon>
    </lineage>
</organism>
<evidence type="ECO:0000313" key="2">
    <source>
        <dbReference type="EMBL" id="SHJ56740.1"/>
    </source>
</evidence>
<dbReference type="RefSeq" id="WP_060606334.1">
    <property type="nucleotide sequence ID" value="NZ_FQZC01000003.1"/>
</dbReference>
<comment type="caution">
    <text evidence="2">The sequence shown here is derived from an EMBL/GenBank/DDBJ whole genome shotgun (WGS) entry which is preliminary data.</text>
</comment>
<protein>
    <submittedName>
        <fullName evidence="2">Transmembrane transcriptional regulator (Anti-sigma factor RsiW)</fullName>
    </submittedName>
</protein>
<dbReference type="Proteomes" id="UP000184290">
    <property type="component" value="Unassembled WGS sequence"/>
</dbReference>
<name>A0ABY1INC9_9HYPH</name>
<feature type="transmembrane region" description="Helical" evidence="1">
    <location>
        <begin position="87"/>
        <end position="104"/>
    </location>
</feature>